<dbReference type="PROSITE" id="PS00356">
    <property type="entry name" value="HTH_LACI_1"/>
    <property type="match status" value="1"/>
</dbReference>
<dbReference type="Gene3D" id="3.40.50.2300">
    <property type="match status" value="2"/>
</dbReference>
<feature type="domain" description="HTH lacI-type" evidence="4">
    <location>
        <begin position="15"/>
        <end position="69"/>
    </location>
</feature>
<dbReference type="GO" id="GO:0003677">
    <property type="term" value="F:DNA binding"/>
    <property type="evidence" value="ECO:0007669"/>
    <property type="project" value="UniProtKB-KW"/>
</dbReference>
<protein>
    <submittedName>
        <fullName evidence="5">LacI family DNA-binding transcriptional regulator</fullName>
    </submittedName>
</protein>
<dbReference type="InterPro" id="IPR028082">
    <property type="entry name" value="Peripla_BP_I"/>
</dbReference>
<reference evidence="6" key="1">
    <citation type="journal article" date="2019" name="Int. J. Syst. Evol. Microbiol.">
        <title>The Global Catalogue of Microorganisms (GCM) 10K type strain sequencing project: providing services to taxonomists for standard genome sequencing and annotation.</title>
        <authorList>
            <consortium name="The Broad Institute Genomics Platform"/>
            <consortium name="The Broad Institute Genome Sequencing Center for Infectious Disease"/>
            <person name="Wu L."/>
            <person name="Ma J."/>
        </authorList>
    </citation>
    <scope>NUCLEOTIDE SEQUENCE [LARGE SCALE GENOMIC DNA]</scope>
    <source>
        <strain evidence="6">JCM 16014</strain>
    </source>
</reference>
<accession>A0ABP5F2B5</accession>
<dbReference type="PANTHER" id="PTHR30146">
    <property type="entry name" value="LACI-RELATED TRANSCRIPTIONAL REPRESSOR"/>
    <property type="match status" value="1"/>
</dbReference>
<evidence type="ECO:0000313" key="5">
    <source>
        <dbReference type="EMBL" id="GAA2014814.1"/>
    </source>
</evidence>
<comment type="caution">
    <text evidence="5">The sequence shown here is derived from an EMBL/GenBank/DDBJ whole genome shotgun (WGS) entry which is preliminary data.</text>
</comment>
<evidence type="ECO:0000256" key="2">
    <source>
        <dbReference type="ARBA" id="ARBA00023125"/>
    </source>
</evidence>
<dbReference type="SMART" id="SM00354">
    <property type="entry name" value="HTH_LACI"/>
    <property type="match status" value="1"/>
</dbReference>
<sequence>MARRLPEPQQTPRAATIRDVAAQAGVSMATVSRVLTGNYPVAAATREKVLRTVEELDYVVNAHARALSGTRAKIISVLLSSINSPFFNRVVSGVEQQAAAEDLLVMIGTTQGDPEREVRLVEVLREQNVDAVVLVGGVVDAPEYRQRMARLAQLLDSAGSRLVLCGRPSPGENLPVTVVEYDNVGGAFAATSHLLSLGHRRILFLGGEAASTTTVDRYAGYSKALAAYGLDVDERLCLTGSSEVYYASDKLRERLAAGPPDFTAIVAWDDLTAAKALVALRKAGVAVPEDVSVVGFNDDAIAEDVTPALTTVSIPYNELGREAVRLALHRADPASARNQHITLGTHIVLRDSVRPLIPR</sequence>
<evidence type="ECO:0000256" key="1">
    <source>
        <dbReference type="ARBA" id="ARBA00023015"/>
    </source>
</evidence>
<dbReference type="InterPro" id="IPR000843">
    <property type="entry name" value="HTH_LacI"/>
</dbReference>
<dbReference type="SUPFAM" id="SSF53822">
    <property type="entry name" value="Periplasmic binding protein-like I"/>
    <property type="match status" value="1"/>
</dbReference>
<keyword evidence="3" id="KW-0804">Transcription</keyword>
<dbReference type="Proteomes" id="UP001500751">
    <property type="component" value="Unassembled WGS sequence"/>
</dbReference>
<name>A0ABP5F2B5_9ACTN</name>
<dbReference type="RefSeq" id="WP_344664036.1">
    <property type="nucleotide sequence ID" value="NZ_BAAAQN010000003.1"/>
</dbReference>
<dbReference type="PANTHER" id="PTHR30146:SF153">
    <property type="entry name" value="LACTOSE OPERON REPRESSOR"/>
    <property type="match status" value="1"/>
</dbReference>
<dbReference type="PRINTS" id="PR00036">
    <property type="entry name" value="HTHLACI"/>
</dbReference>
<dbReference type="Gene3D" id="1.10.260.40">
    <property type="entry name" value="lambda repressor-like DNA-binding domains"/>
    <property type="match status" value="1"/>
</dbReference>
<evidence type="ECO:0000313" key="6">
    <source>
        <dbReference type="Proteomes" id="UP001500751"/>
    </source>
</evidence>
<dbReference type="CDD" id="cd01392">
    <property type="entry name" value="HTH_LacI"/>
    <property type="match status" value="1"/>
</dbReference>
<keyword evidence="6" id="KW-1185">Reference proteome</keyword>
<dbReference type="SUPFAM" id="SSF47413">
    <property type="entry name" value="lambda repressor-like DNA-binding domains"/>
    <property type="match status" value="1"/>
</dbReference>
<evidence type="ECO:0000256" key="3">
    <source>
        <dbReference type="ARBA" id="ARBA00023163"/>
    </source>
</evidence>
<dbReference type="Pfam" id="PF13377">
    <property type="entry name" value="Peripla_BP_3"/>
    <property type="match status" value="1"/>
</dbReference>
<keyword evidence="1" id="KW-0805">Transcription regulation</keyword>
<evidence type="ECO:0000259" key="4">
    <source>
        <dbReference type="PROSITE" id="PS50932"/>
    </source>
</evidence>
<dbReference type="EMBL" id="BAAAQN010000003">
    <property type="protein sequence ID" value="GAA2014814.1"/>
    <property type="molecule type" value="Genomic_DNA"/>
</dbReference>
<keyword evidence="2 5" id="KW-0238">DNA-binding</keyword>
<proteinExistence type="predicted"/>
<dbReference type="CDD" id="cd06267">
    <property type="entry name" value="PBP1_LacI_sugar_binding-like"/>
    <property type="match status" value="1"/>
</dbReference>
<dbReference type="Pfam" id="PF00356">
    <property type="entry name" value="LacI"/>
    <property type="match status" value="1"/>
</dbReference>
<dbReference type="InterPro" id="IPR010982">
    <property type="entry name" value="Lambda_DNA-bd_dom_sf"/>
</dbReference>
<organism evidence="5 6">
    <name type="scientific">Catenulispora yoronensis</name>
    <dbReference type="NCBI Taxonomy" id="450799"/>
    <lineage>
        <taxon>Bacteria</taxon>
        <taxon>Bacillati</taxon>
        <taxon>Actinomycetota</taxon>
        <taxon>Actinomycetes</taxon>
        <taxon>Catenulisporales</taxon>
        <taxon>Catenulisporaceae</taxon>
        <taxon>Catenulispora</taxon>
    </lineage>
</organism>
<gene>
    <name evidence="5" type="ORF">GCM10009839_07370</name>
</gene>
<dbReference type="PROSITE" id="PS50932">
    <property type="entry name" value="HTH_LACI_2"/>
    <property type="match status" value="1"/>
</dbReference>
<dbReference type="InterPro" id="IPR046335">
    <property type="entry name" value="LacI/GalR-like_sensor"/>
</dbReference>